<dbReference type="GO" id="GO:0000166">
    <property type="term" value="F:nucleotide binding"/>
    <property type="evidence" value="ECO:0007669"/>
    <property type="project" value="InterPro"/>
</dbReference>
<dbReference type="AlphaFoldDB" id="A0A6M8B0P2"/>
<dbReference type="InterPro" id="IPR055170">
    <property type="entry name" value="GFO_IDH_MocA-like_dom"/>
</dbReference>
<dbReference type="Gene3D" id="3.30.360.10">
    <property type="entry name" value="Dihydrodipicolinate Reductase, domain 2"/>
    <property type="match status" value="1"/>
</dbReference>
<keyword evidence="1" id="KW-0560">Oxidoreductase</keyword>
<gene>
    <name evidence="4" type="ORF">HPC72_02680</name>
</gene>
<evidence type="ECO:0000259" key="3">
    <source>
        <dbReference type="Pfam" id="PF22725"/>
    </source>
</evidence>
<feature type="domain" description="Gfo/Idh/MocA-like oxidoreductase N-terminal" evidence="2">
    <location>
        <begin position="9"/>
        <end position="132"/>
    </location>
</feature>
<dbReference type="Proteomes" id="UP000504752">
    <property type="component" value="Chromosome"/>
</dbReference>
<keyword evidence="5" id="KW-1185">Reference proteome</keyword>
<dbReference type="Pfam" id="PF01408">
    <property type="entry name" value="GFO_IDH_MocA"/>
    <property type="match status" value="1"/>
</dbReference>
<sequence>MSASPASLSVAVIGAGMAGTTHANAWRQVGTVYDLGLPKVRLAAIADAYEPFAVDAAERYGYEKAVTDWRDIVDDPSIDIVSIVVGNALHREIAEALIKAGKHVLCEKPLADTLDAAKAMAQAEAAHPEVVTSTGFTYRRNAAVAEIKKLVATGHLGEINHINARYWCDYGCDPSTPMAWRYSGPMGSGALGDVGSHLIDTAETICGRLVSVSGGALLTAIKERPVAKGHVTRGTALDDSDAEMAPVTNDDVASFTGVFENGAVGTFSASRIAWGMPNAMMIDAHGSRGRASWDLARTGEIMVDDASAPAGLSGPRQVLVNPTFPYFERGSSMAFGGVGLTQIEQFTYQAHAFLQQVAGVTGEGALPPCATFADGYREMLIADAVARSAANGGAAVDVSAF</sequence>
<dbReference type="EMBL" id="CP053642">
    <property type="protein sequence ID" value="QKD79312.1"/>
    <property type="molecule type" value="Genomic_DNA"/>
</dbReference>
<dbReference type="InterPro" id="IPR050463">
    <property type="entry name" value="Gfo/Idh/MocA_oxidrdct_glycsds"/>
</dbReference>
<dbReference type="InterPro" id="IPR000683">
    <property type="entry name" value="Gfo/Idh/MocA-like_OxRdtase_N"/>
</dbReference>
<reference evidence="4 5" key="1">
    <citation type="submission" date="2020-05" db="EMBL/GenBank/DDBJ databases">
        <title>Actinomyces sp. zg-325.</title>
        <authorList>
            <person name="Yang C."/>
        </authorList>
    </citation>
    <scope>NUCLEOTIDE SEQUENCE [LARGE SCALE GENOMIC DNA]</scope>
    <source>
        <strain evidence="5">zg-325</strain>
    </source>
</reference>
<dbReference type="Pfam" id="PF22725">
    <property type="entry name" value="GFO_IDH_MocA_C3"/>
    <property type="match status" value="1"/>
</dbReference>
<dbReference type="GO" id="GO:0016491">
    <property type="term" value="F:oxidoreductase activity"/>
    <property type="evidence" value="ECO:0007669"/>
    <property type="project" value="UniProtKB-KW"/>
</dbReference>
<organism evidence="4 5">
    <name type="scientific">Actinomyces marmotae</name>
    <dbReference type="NCBI Taxonomy" id="2737173"/>
    <lineage>
        <taxon>Bacteria</taxon>
        <taxon>Bacillati</taxon>
        <taxon>Actinomycetota</taxon>
        <taxon>Actinomycetes</taxon>
        <taxon>Actinomycetales</taxon>
        <taxon>Actinomycetaceae</taxon>
        <taxon>Actinomyces</taxon>
    </lineage>
</organism>
<evidence type="ECO:0000313" key="5">
    <source>
        <dbReference type="Proteomes" id="UP000504752"/>
    </source>
</evidence>
<name>A0A6M8B0P2_9ACTO</name>
<dbReference type="SUPFAM" id="SSF55347">
    <property type="entry name" value="Glyceraldehyde-3-phosphate dehydrogenase-like, C-terminal domain"/>
    <property type="match status" value="1"/>
</dbReference>
<dbReference type="Gene3D" id="3.40.50.720">
    <property type="entry name" value="NAD(P)-binding Rossmann-like Domain"/>
    <property type="match status" value="1"/>
</dbReference>
<evidence type="ECO:0000259" key="2">
    <source>
        <dbReference type="Pfam" id="PF01408"/>
    </source>
</evidence>
<evidence type="ECO:0000256" key="1">
    <source>
        <dbReference type="ARBA" id="ARBA00023002"/>
    </source>
</evidence>
<dbReference type="KEGG" id="amam:HPC72_02680"/>
<dbReference type="InterPro" id="IPR036291">
    <property type="entry name" value="NAD(P)-bd_dom_sf"/>
</dbReference>
<dbReference type="RefSeq" id="WP_159523955.1">
    <property type="nucleotide sequence ID" value="NZ_CP053642.1"/>
</dbReference>
<accession>A0A6M8B0P2</accession>
<protein>
    <submittedName>
        <fullName evidence="4">Gfo/Idh/MocA family oxidoreductase</fullName>
    </submittedName>
</protein>
<dbReference type="PANTHER" id="PTHR43818:SF11">
    <property type="entry name" value="BCDNA.GH03377"/>
    <property type="match status" value="1"/>
</dbReference>
<evidence type="ECO:0000313" key="4">
    <source>
        <dbReference type="EMBL" id="QKD79312.1"/>
    </source>
</evidence>
<dbReference type="PANTHER" id="PTHR43818">
    <property type="entry name" value="BCDNA.GH03377"/>
    <property type="match status" value="1"/>
</dbReference>
<dbReference type="SUPFAM" id="SSF51735">
    <property type="entry name" value="NAD(P)-binding Rossmann-fold domains"/>
    <property type="match status" value="1"/>
</dbReference>
<feature type="domain" description="GFO/IDH/MocA-like oxidoreductase" evidence="3">
    <location>
        <begin position="145"/>
        <end position="291"/>
    </location>
</feature>
<proteinExistence type="predicted"/>